<reference evidence="2" key="1">
    <citation type="journal article" date="2020" name="Nature">
        <title>Giant virus diversity and host interactions through global metagenomics.</title>
        <authorList>
            <person name="Schulz F."/>
            <person name="Roux S."/>
            <person name="Paez-Espino D."/>
            <person name="Jungbluth S."/>
            <person name="Walsh D.A."/>
            <person name="Denef V.J."/>
            <person name="McMahon K.D."/>
            <person name="Konstantinidis K.T."/>
            <person name="Eloe-Fadrosh E.A."/>
            <person name="Kyrpides N.C."/>
            <person name="Woyke T."/>
        </authorList>
    </citation>
    <scope>NUCLEOTIDE SEQUENCE</scope>
    <source>
        <strain evidence="2">GVMAG-M-3300024258-14</strain>
    </source>
</reference>
<evidence type="ECO:0000256" key="1">
    <source>
        <dbReference type="SAM" id="Phobius"/>
    </source>
</evidence>
<evidence type="ECO:0000313" key="2">
    <source>
        <dbReference type="EMBL" id="QHT93700.1"/>
    </source>
</evidence>
<organism evidence="2">
    <name type="scientific">viral metagenome</name>
    <dbReference type="NCBI Taxonomy" id="1070528"/>
    <lineage>
        <taxon>unclassified sequences</taxon>
        <taxon>metagenomes</taxon>
        <taxon>organismal metagenomes</taxon>
    </lineage>
</organism>
<sequence length="126" mass="14701">MLLKKIKKSNNINIILLLLALFIIYIIPFSFCYIRKEGFNIKGNTVQEKQNKIETIITGFDEEKNMSFIRKARRKCHKMDCGPSKTDCFMRIDKSKDDARSSCEAFSKDVEACYAKIYSPQCFLKH</sequence>
<dbReference type="EMBL" id="MN740210">
    <property type="protein sequence ID" value="QHT93700.1"/>
    <property type="molecule type" value="Genomic_DNA"/>
</dbReference>
<feature type="transmembrane region" description="Helical" evidence="1">
    <location>
        <begin position="12"/>
        <end position="31"/>
    </location>
</feature>
<keyword evidence="1" id="KW-0812">Transmembrane</keyword>
<protein>
    <submittedName>
        <fullName evidence="2">Uncharacterized protein</fullName>
    </submittedName>
</protein>
<dbReference type="AlphaFoldDB" id="A0A6C0IM82"/>
<keyword evidence="1" id="KW-1133">Transmembrane helix</keyword>
<accession>A0A6C0IM82</accession>
<proteinExistence type="predicted"/>
<keyword evidence="1" id="KW-0472">Membrane</keyword>
<name>A0A6C0IM82_9ZZZZ</name>